<keyword evidence="1" id="KW-0812">Transmembrane</keyword>
<evidence type="ECO:0000259" key="2">
    <source>
        <dbReference type="Pfam" id="PF02922"/>
    </source>
</evidence>
<name>A0A538SQD0_UNCEI</name>
<dbReference type="EMBL" id="VBOT01000014">
    <property type="protein sequence ID" value="TMQ53576.1"/>
    <property type="molecule type" value="Genomic_DNA"/>
</dbReference>
<proteinExistence type="predicted"/>
<dbReference type="SUPFAM" id="SSF81296">
    <property type="entry name" value="E set domains"/>
    <property type="match status" value="1"/>
</dbReference>
<evidence type="ECO:0000313" key="4">
    <source>
        <dbReference type="Proteomes" id="UP000320184"/>
    </source>
</evidence>
<organism evidence="3 4">
    <name type="scientific">Eiseniibacteriota bacterium</name>
    <dbReference type="NCBI Taxonomy" id="2212470"/>
    <lineage>
        <taxon>Bacteria</taxon>
        <taxon>Candidatus Eiseniibacteriota</taxon>
    </lineage>
</organism>
<dbReference type="Pfam" id="PF02922">
    <property type="entry name" value="CBM_48"/>
    <property type="match status" value="1"/>
</dbReference>
<dbReference type="InterPro" id="IPR013783">
    <property type="entry name" value="Ig-like_fold"/>
</dbReference>
<gene>
    <name evidence="3" type="ORF">E6K73_01055</name>
</gene>
<dbReference type="InterPro" id="IPR014756">
    <property type="entry name" value="Ig_E-set"/>
</dbReference>
<sequence>MSGRGGRNWSAMNPDDRWDHEVRDAYHRPIEGEAQARERAIARLRREARARRSRMGAWWVDPDVLRVRPLVFAASLLAVLVIGAWAGARWMASRGAPAPPRSIATLTGESTAVTFVFRAPGATRVSLVGDFNGWDPNATPLARATTGDVWTTRVSLEHGLHAYAFVIDGRDWAPDPSAPLAPVTTFGRRNSLLVVGEDQAL</sequence>
<feature type="domain" description="Glycoside hydrolase family 13 N-terminal" evidence="2">
    <location>
        <begin position="111"/>
        <end position="171"/>
    </location>
</feature>
<feature type="transmembrane region" description="Helical" evidence="1">
    <location>
        <begin position="70"/>
        <end position="92"/>
    </location>
</feature>
<keyword evidence="1" id="KW-0472">Membrane</keyword>
<comment type="caution">
    <text evidence="3">The sequence shown here is derived from an EMBL/GenBank/DDBJ whole genome shotgun (WGS) entry which is preliminary data.</text>
</comment>
<reference evidence="3 4" key="1">
    <citation type="journal article" date="2019" name="Nat. Microbiol.">
        <title>Mediterranean grassland soil C-N compound turnover is dependent on rainfall and depth, and is mediated by genomically divergent microorganisms.</title>
        <authorList>
            <person name="Diamond S."/>
            <person name="Andeer P.F."/>
            <person name="Li Z."/>
            <person name="Crits-Christoph A."/>
            <person name="Burstein D."/>
            <person name="Anantharaman K."/>
            <person name="Lane K.R."/>
            <person name="Thomas B.C."/>
            <person name="Pan C."/>
            <person name="Northen T.R."/>
            <person name="Banfield J.F."/>
        </authorList>
    </citation>
    <scope>NUCLEOTIDE SEQUENCE [LARGE SCALE GENOMIC DNA]</scope>
    <source>
        <strain evidence="3">WS_3</strain>
    </source>
</reference>
<dbReference type="InterPro" id="IPR004193">
    <property type="entry name" value="Glyco_hydro_13_N"/>
</dbReference>
<dbReference type="GO" id="GO:0004553">
    <property type="term" value="F:hydrolase activity, hydrolyzing O-glycosyl compounds"/>
    <property type="evidence" value="ECO:0007669"/>
    <property type="project" value="InterPro"/>
</dbReference>
<dbReference type="AlphaFoldDB" id="A0A538SQD0"/>
<keyword evidence="1" id="KW-1133">Transmembrane helix</keyword>
<accession>A0A538SQD0</accession>
<evidence type="ECO:0000256" key="1">
    <source>
        <dbReference type="SAM" id="Phobius"/>
    </source>
</evidence>
<dbReference type="Gene3D" id="2.60.40.10">
    <property type="entry name" value="Immunoglobulins"/>
    <property type="match status" value="1"/>
</dbReference>
<protein>
    <recommendedName>
        <fullName evidence="2">Glycoside hydrolase family 13 N-terminal domain-containing protein</fullName>
    </recommendedName>
</protein>
<dbReference type="CDD" id="cd07184">
    <property type="entry name" value="E_set_Isoamylase_like_N"/>
    <property type="match status" value="1"/>
</dbReference>
<dbReference type="Proteomes" id="UP000320184">
    <property type="component" value="Unassembled WGS sequence"/>
</dbReference>
<dbReference type="GO" id="GO:0005975">
    <property type="term" value="P:carbohydrate metabolic process"/>
    <property type="evidence" value="ECO:0007669"/>
    <property type="project" value="InterPro"/>
</dbReference>
<evidence type="ECO:0000313" key="3">
    <source>
        <dbReference type="EMBL" id="TMQ53576.1"/>
    </source>
</evidence>